<dbReference type="Proteomes" id="UP000308508">
    <property type="component" value="Unassembled WGS sequence"/>
</dbReference>
<reference evidence="3 4" key="1">
    <citation type="submission" date="2019-04" db="EMBL/GenBank/DDBJ databases">
        <authorList>
            <person name="Grouzdev D.S."/>
            <person name="Nazina T.N."/>
        </authorList>
    </citation>
    <scope>NUCLEOTIDE SEQUENCE [LARGE SCALE GENOMIC DNA]</scope>
    <source>
        <strain evidence="3 4">SHC 3-19</strain>
    </source>
</reference>
<dbReference type="RefSeq" id="WP_138349873.1">
    <property type="nucleotide sequence ID" value="NZ_SROY01000007.1"/>
</dbReference>
<dbReference type="PANTHER" id="PTHR37828:SF1">
    <property type="entry name" value="YCII-RELATED DOMAIN-CONTAINING PROTEIN"/>
    <property type="match status" value="1"/>
</dbReference>
<gene>
    <name evidence="3" type="ORF">E5S66_12570</name>
</gene>
<dbReference type="STRING" id="1123377.GCA_000423885_01026"/>
<sequence length="79" mass="8248">MVMRRPGFDVGLLPAHAAFLDELRARGVLETSGGFSDGSGGAYLLRGIADLEEARSIAASDPLAIHGASDIAVHEWKTG</sequence>
<dbReference type="InterPro" id="IPR011008">
    <property type="entry name" value="Dimeric_a/b-barrel"/>
</dbReference>
<dbReference type="Pfam" id="PF03795">
    <property type="entry name" value="YCII"/>
    <property type="match status" value="1"/>
</dbReference>
<evidence type="ECO:0000256" key="1">
    <source>
        <dbReference type="ARBA" id="ARBA00007689"/>
    </source>
</evidence>
<organism evidence="3 4">
    <name type="scientific">Thermomonas fusca</name>
    <dbReference type="NCBI Taxonomy" id="215690"/>
    <lineage>
        <taxon>Bacteria</taxon>
        <taxon>Pseudomonadati</taxon>
        <taxon>Pseudomonadota</taxon>
        <taxon>Gammaproteobacteria</taxon>
        <taxon>Lysobacterales</taxon>
        <taxon>Lysobacteraceae</taxon>
        <taxon>Thermomonas</taxon>
    </lineage>
</organism>
<proteinExistence type="inferred from homology"/>
<evidence type="ECO:0000313" key="4">
    <source>
        <dbReference type="Proteomes" id="UP000308508"/>
    </source>
</evidence>
<dbReference type="SUPFAM" id="SSF54909">
    <property type="entry name" value="Dimeric alpha+beta barrel"/>
    <property type="match status" value="1"/>
</dbReference>
<dbReference type="Gene3D" id="3.30.70.1060">
    <property type="entry name" value="Dimeric alpha+beta barrel"/>
    <property type="match status" value="1"/>
</dbReference>
<protein>
    <recommendedName>
        <fullName evidence="2">YCII-related domain-containing protein</fullName>
    </recommendedName>
</protein>
<evidence type="ECO:0000313" key="3">
    <source>
        <dbReference type="EMBL" id="TLX20869.1"/>
    </source>
</evidence>
<name>A0A5R9PBH5_9GAMM</name>
<dbReference type="AlphaFoldDB" id="A0A5R9PBH5"/>
<keyword evidence="4" id="KW-1185">Reference proteome</keyword>
<accession>A0A5R9PBH5</accession>
<evidence type="ECO:0000259" key="2">
    <source>
        <dbReference type="Pfam" id="PF03795"/>
    </source>
</evidence>
<comment type="caution">
    <text evidence="3">The sequence shown here is derived from an EMBL/GenBank/DDBJ whole genome shotgun (WGS) entry which is preliminary data.</text>
</comment>
<dbReference type="PANTHER" id="PTHR37828">
    <property type="entry name" value="GSR2449 PROTEIN"/>
    <property type="match status" value="1"/>
</dbReference>
<comment type="similarity">
    <text evidence="1">Belongs to the YciI family.</text>
</comment>
<feature type="domain" description="YCII-related" evidence="2">
    <location>
        <begin position="12"/>
        <end position="77"/>
    </location>
</feature>
<dbReference type="EMBL" id="SROY01000007">
    <property type="protein sequence ID" value="TLX20869.1"/>
    <property type="molecule type" value="Genomic_DNA"/>
</dbReference>
<dbReference type="InterPro" id="IPR005545">
    <property type="entry name" value="YCII"/>
</dbReference>